<evidence type="ECO:0000256" key="2">
    <source>
        <dbReference type="ARBA" id="ARBA00009872"/>
    </source>
</evidence>
<evidence type="ECO:0000256" key="3">
    <source>
        <dbReference type="ARBA" id="ARBA00022525"/>
    </source>
</evidence>
<gene>
    <name evidence="8" type="ORF">Bca52824_018622</name>
</gene>
<dbReference type="GO" id="GO:0006952">
    <property type="term" value="P:defense response"/>
    <property type="evidence" value="ECO:0007669"/>
    <property type="project" value="UniProtKB-KW"/>
</dbReference>
<name>A0A8X7VQG3_BRACI</name>
<evidence type="ECO:0008006" key="10">
    <source>
        <dbReference type="Google" id="ProtNLM"/>
    </source>
</evidence>
<dbReference type="PRINTS" id="PR00287">
    <property type="entry name" value="THIONIN"/>
</dbReference>
<sequence>MEGKSVILSVLIMSLVMMQLQVEARVCCPSQSSRNVFIVCCIQFPRSACLSVSGCIQVSGNVCPSGYSNDILENSGNNVDEYCKLGCTSSVCGAMTNLHNSGSNKVVKEAFEQCANACSTFCNEGSVKPAAETS</sequence>
<dbReference type="AlphaFoldDB" id="A0A8X7VQG3"/>
<evidence type="ECO:0000313" key="9">
    <source>
        <dbReference type="Proteomes" id="UP000886595"/>
    </source>
</evidence>
<accession>A0A8X7VQG3</accession>
<feature type="chain" id="PRO_5036452242" description="Thionin" evidence="7">
    <location>
        <begin position="25"/>
        <end position="134"/>
    </location>
</feature>
<dbReference type="PANTHER" id="PTHR33920">
    <property type="entry name" value="THIONIN-2.1-RELATED"/>
    <property type="match status" value="1"/>
</dbReference>
<dbReference type="PROSITE" id="PS00271">
    <property type="entry name" value="THIONIN"/>
    <property type="match status" value="1"/>
</dbReference>
<proteinExistence type="inferred from homology"/>
<dbReference type="EMBL" id="JAAMPC010000004">
    <property type="protein sequence ID" value="KAG2315500.1"/>
    <property type="molecule type" value="Genomic_DNA"/>
</dbReference>
<evidence type="ECO:0000256" key="7">
    <source>
        <dbReference type="SAM" id="SignalP"/>
    </source>
</evidence>
<dbReference type="Proteomes" id="UP000886595">
    <property type="component" value="Unassembled WGS sequence"/>
</dbReference>
<evidence type="ECO:0000313" key="8">
    <source>
        <dbReference type="EMBL" id="KAG2315500.1"/>
    </source>
</evidence>
<organism evidence="8 9">
    <name type="scientific">Brassica carinata</name>
    <name type="common">Ethiopian mustard</name>
    <name type="synonym">Abyssinian cabbage</name>
    <dbReference type="NCBI Taxonomy" id="52824"/>
    <lineage>
        <taxon>Eukaryota</taxon>
        <taxon>Viridiplantae</taxon>
        <taxon>Streptophyta</taxon>
        <taxon>Embryophyta</taxon>
        <taxon>Tracheophyta</taxon>
        <taxon>Spermatophyta</taxon>
        <taxon>Magnoliopsida</taxon>
        <taxon>eudicotyledons</taxon>
        <taxon>Gunneridae</taxon>
        <taxon>Pentapetalae</taxon>
        <taxon>rosids</taxon>
        <taxon>malvids</taxon>
        <taxon>Brassicales</taxon>
        <taxon>Brassicaceae</taxon>
        <taxon>Brassiceae</taxon>
        <taxon>Brassica</taxon>
    </lineage>
</organism>
<evidence type="ECO:0000256" key="5">
    <source>
        <dbReference type="ARBA" id="ARBA00022821"/>
    </source>
</evidence>
<reference evidence="8 9" key="1">
    <citation type="submission" date="2020-02" db="EMBL/GenBank/DDBJ databases">
        <authorList>
            <person name="Ma Q."/>
            <person name="Huang Y."/>
            <person name="Song X."/>
            <person name="Pei D."/>
        </authorList>
    </citation>
    <scope>NUCLEOTIDE SEQUENCE [LARGE SCALE GENOMIC DNA]</scope>
    <source>
        <strain evidence="8">Sxm20200214</strain>
        <tissue evidence="8">Leaf</tissue>
    </source>
</reference>
<comment type="subcellular location">
    <subcellularLocation>
        <location evidence="1">Secreted</location>
    </subcellularLocation>
</comment>
<feature type="signal peptide" evidence="7">
    <location>
        <begin position="1"/>
        <end position="24"/>
    </location>
</feature>
<dbReference type="InterPro" id="IPR036391">
    <property type="entry name" value="Thionin-like_sf"/>
</dbReference>
<dbReference type="GO" id="GO:0005576">
    <property type="term" value="C:extracellular region"/>
    <property type="evidence" value="ECO:0007669"/>
    <property type="project" value="UniProtKB-SubCell"/>
</dbReference>
<keyword evidence="9" id="KW-1185">Reference proteome</keyword>
<dbReference type="PANTHER" id="PTHR33920:SF2">
    <property type="entry name" value="THIONIN-2.1-RELATED"/>
    <property type="match status" value="1"/>
</dbReference>
<keyword evidence="5" id="KW-0611">Plant defense</keyword>
<dbReference type="Gene3D" id="3.30.1350.10">
    <property type="entry name" value="Thionin-like"/>
    <property type="match status" value="1"/>
</dbReference>
<dbReference type="GO" id="GO:0090729">
    <property type="term" value="F:toxin activity"/>
    <property type="evidence" value="ECO:0007669"/>
    <property type="project" value="UniProtKB-KW"/>
</dbReference>
<dbReference type="Pfam" id="PF00321">
    <property type="entry name" value="Thionin"/>
    <property type="match status" value="1"/>
</dbReference>
<evidence type="ECO:0000256" key="6">
    <source>
        <dbReference type="ARBA" id="ARBA00023157"/>
    </source>
</evidence>
<protein>
    <recommendedName>
        <fullName evidence="10">Thionin</fullName>
    </recommendedName>
</protein>
<dbReference type="InterPro" id="IPR001010">
    <property type="entry name" value="Thionin"/>
</dbReference>
<keyword evidence="7" id="KW-0732">Signal</keyword>
<keyword evidence="4" id="KW-0800">Toxin</keyword>
<evidence type="ECO:0000256" key="1">
    <source>
        <dbReference type="ARBA" id="ARBA00004613"/>
    </source>
</evidence>
<dbReference type="OrthoDB" id="653285at2759"/>
<comment type="similarity">
    <text evidence="2">Belongs to the plant thionin (TC 1.C.44) family.</text>
</comment>
<keyword evidence="3" id="KW-0964">Secreted</keyword>
<keyword evidence="6" id="KW-1015">Disulfide bond</keyword>
<comment type="caution">
    <text evidence="8">The sequence shown here is derived from an EMBL/GenBank/DDBJ whole genome shotgun (WGS) entry which is preliminary data.</text>
</comment>
<dbReference type="SUPFAM" id="SSF57429">
    <property type="entry name" value="Crambin-like"/>
    <property type="match status" value="1"/>
</dbReference>
<evidence type="ECO:0000256" key="4">
    <source>
        <dbReference type="ARBA" id="ARBA00022656"/>
    </source>
</evidence>